<dbReference type="Proteomes" id="UP001501461">
    <property type="component" value="Unassembled WGS sequence"/>
</dbReference>
<keyword evidence="3" id="KW-1185">Reference proteome</keyword>
<accession>A0ABN2UFV7</accession>
<protein>
    <recommendedName>
        <fullName evidence="1">PPC domain-containing protein</fullName>
    </recommendedName>
</protein>
<evidence type="ECO:0000313" key="2">
    <source>
        <dbReference type="EMBL" id="GAA2034842.1"/>
    </source>
</evidence>
<dbReference type="EMBL" id="BAAAMN010000022">
    <property type="protein sequence ID" value="GAA2034842.1"/>
    <property type="molecule type" value="Genomic_DNA"/>
</dbReference>
<evidence type="ECO:0000259" key="1">
    <source>
        <dbReference type="PROSITE" id="PS51742"/>
    </source>
</evidence>
<organism evidence="2 3">
    <name type="scientific">Yaniella flava</name>
    <dbReference type="NCBI Taxonomy" id="287930"/>
    <lineage>
        <taxon>Bacteria</taxon>
        <taxon>Bacillati</taxon>
        <taxon>Actinomycetota</taxon>
        <taxon>Actinomycetes</taxon>
        <taxon>Micrococcales</taxon>
        <taxon>Micrococcaceae</taxon>
        <taxon>Yaniella</taxon>
    </lineage>
</organism>
<comment type="caution">
    <text evidence="2">The sequence shown here is derived from an EMBL/GenBank/DDBJ whole genome shotgun (WGS) entry which is preliminary data.</text>
</comment>
<gene>
    <name evidence="2" type="ORF">GCM10009720_14340</name>
</gene>
<sequence>MVDGTATVGLRNGESFAHLHLRWRDQQEVLLGGHLWPETVVGSPAVVVEVVGLYDAEWASVEDPETLMPTFRPYPLGPTRQMATSEGTISAVVARVLPGEDITEAAIEIAREAGFAKAAVAVGTGSLIGGYYKDPSSGIITIVQGPATEVFNLAGEIDTQLGAESNLLTCSMVDRHGEVHHGTLVPEQNPVAVTFELTITEL</sequence>
<evidence type="ECO:0000313" key="3">
    <source>
        <dbReference type="Proteomes" id="UP001501461"/>
    </source>
</evidence>
<feature type="domain" description="PPC" evidence="1">
    <location>
        <begin position="86"/>
        <end position="202"/>
    </location>
</feature>
<dbReference type="SUPFAM" id="SSF117856">
    <property type="entry name" value="AF0104/ALDC/Ptd012-like"/>
    <property type="match status" value="2"/>
</dbReference>
<reference evidence="2 3" key="1">
    <citation type="journal article" date="2019" name="Int. J. Syst. Evol. Microbiol.">
        <title>The Global Catalogue of Microorganisms (GCM) 10K type strain sequencing project: providing services to taxonomists for standard genome sequencing and annotation.</title>
        <authorList>
            <consortium name="The Broad Institute Genomics Platform"/>
            <consortium name="The Broad Institute Genome Sequencing Center for Infectious Disease"/>
            <person name="Wu L."/>
            <person name="Ma J."/>
        </authorList>
    </citation>
    <scope>NUCLEOTIDE SEQUENCE [LARGE SCALE GENOMIC DNA]</scope>
    <source>
        <strain evidence="2 3">JCM 13595</strain>
    </source>
</reference>
<name>A0ABN2UFV7_9MICC</name>
<dbReference type="Pfam" id="PF03479">
    <property type="entry name" value="PCC"/>
    <property type="match status" value="1"/>
</dbReference>
<dbReference type="Gene3D" id="3.30.1330.80">
    <property type="entry name" value="Hypothetical protein, similar to alpha- acetolactate decarboxylase, domain 2"/>
    <property type="match status" value="2"/>
</dbReference>
<proteinExistence type="predicted"/>
<dbReference type="InterPro" id="IPR005175">
    <property type="entry name" value="PPC_dom"/>
</dbReference>
<dbReference type="PROSITE" id="PS51742">
    <property type="entry name" value="PPC"/>
    <property type="match status" value="1"/>
</dbReference>